<evidence type="ECO:0000256" key="2">
    <source>
        <dbReference type="ARBA" id="ARBA00023008"/>
    </source>
</evidence>
<dbReference type="AlphaFoldDB" id="A0A1H3FIF8"/>
<keyword evidence="5" id="KW-1185">Reference proteome</keyword>
<dbReference type="Pfam" id="PF04234">
    <property type="entry name" value="CopC"/>
    <property type="match status" value="1"/>
</dbReference>
<keyword evidence="1" id="KW-0732">Signal</keyword>
<dbReference type="InterPro" id="IPR007348">
    <property type="entry name" value="CopC_dom"/>
</dbReference>
<accession>A0A1H3FIF8</accession>
<name>A0A1H3FIF8_9GAMM</name>
<dbReference type="SUPFAM" id="SSF81296">
    <property type="entry name" value="E set domains"/>
    <property type="match status" value="1"/>
</dbReference>
<dbReference type="GO" id="GO:0005507">
    <property type="term" value="F:copper ion binding"/>
    <property type="evidence" value="ECO:0007669"/>
    <property type="project" value="InterPro"/>
</dbReference>
<dbReference type="GO" id="GO:0046688">
    <property type="term" value="P:response to copper ion"/>
    <property type="evidence" value="ECO:0007669"/>
    <property type="project" value="InterPro"/>
</dbReference>
<dbReference type="RefSeq" id="WP_092571299.1">
    <property type="nucleotide sequence ID" value="NZ_BMXH01000014.1"/>
</dbReference>
<dbReference type="STRING" id="574349.SAMN05443545_10816"/>
<proteinExistence type="predicted"/>
<dbReference type="InterPro" id="IPR014756">
    <property type="entry name" value="Ig_E-set"/>
</dbReference>
<keyword evidence="2" id="KW-0186">Copper</keyword>
<evidence type="ECO:0000313" key="4">
    <source>
        <dbReference type="EMBL" id="SDX89899.1"/>
    </source>
</evidence>
<dbReference type="Proteomes" id="UP000198500">
    <property type="component" value="Unassembled WGS sequence"/>
</dbReference>
<dbReference type="GO" id="GO:0042597">
    <property type="term" value="C:periplasmic space"/>
    <property type="evidence" value="ECO:0007669"/>
    <property type="project" value="InterPro"/>
</dbReference>
<feature type="domain" description="CopC" evidence="3">
    <location>
        <begin position="33"/>
        <end position="125"/>
    </location>
</feature>
<organism evidence="4 5">
    <name type="scientific">Aidingimonas halophila</name>
    <dbReference type="NCBI Taxonomy" id="574349"/>
    <lineage>
        <taxon>Bacteria</taxon>
        <taxon>Pseudomonadati</taxon>
        <taxon>Pseudomonadota</taxon>
        <taxon>Gammaproteobacteria</taxon>
        <taxon>Oceanospirillales</taxon>
        <taxon>Halomonadaceae</taxon>
        <taxon>Aidingimonas</taxon>
    </lineage>
</organism>
<protein>
    <recommendedName>
        <fullName evidence="3">CopC domain-containing protein</fullName>
    </recommendedName>
</protein>
<gene>
    <name evidence="4" type="ORF">SAMN05443545_10816</name>
</gene>
<dbReference type="EMBL" id="FNNI01000008">
    <property type="protein sequence ID" value="SDX89899.1"/>
    <property type="molecule type" value="Genomic_DNA"/>
</dbReference>
<evidence type="ECO:0000313" key="5">
    <source>
        <dbReference type="Proteomes" id="UP000198500"/>
    </source>
</evidence>
<dbReference type="OrthoDB" id="5568545at2"/>
<evidence type="ECO:0000256" key="1">
    <source>
        <dbReference type="ARBA" id="ARBA00022729"/>
    </source>
</evidence>
<sequence length="127" mass="13824">MTITDGTTGYNGWHWRSVVAVGLLTVSSLAWSHTHVTATHPVDGEVLQESPERIAVEFDSPLRMTQFEIAGSQGKVELREDSIGSMATQHEGVPAEPLAPGEYQVEWRGLAEDGHDTSGDFGFTIDE</sequence>
<dbReference type="Gene3D" id="2.60.40.1220">
    <property type="match status" value="1"/>
</dbReference>
<dbReference type="InterPro" id="IPR014755">
    <property type="entry name" value="Cu-Rt/internalin_Ig-like"/>
</dbReference>
<reference evidence="4 5" key="1">
    <citation type="submission" date="2016-10" db="EMBL/GenBank/DDBJ databases">
        <authorList>
            <person name="de Groot N.N."/>
        </authorList>
    </citation>
    <scope>NUCLEOTIDE SEQUENCE [LARGE SCALE GENOMIC DNA]</scope>
    <source>
        <strain evidence="4 5">DSM 19219</strain>
    </source>
</reference>
<evidence type="ECO:0000259" key="3">
    <source>
        <dbReference type="Pfam" id="PF04234"/>
    </source>
</evidence>